<protein>
    <submittedName>
        <fullName evidence="2">Uncharacterized protein</fullName>
    </submittedName>
</protein>
<evidence type="ECO:0000256" key="1">
    <source>
        <dbReference type="SAM" id="MobiDB-lite"/>
    </source>
</evidence>
<keyword evidence="3" id="KW-1185">Reference proteome</keyword>
<dbReference type="OMA" id="NDYVAFN"/>
<dbReference type="Proteomes" id="UP000219338">
    <property type="component" value="Unassembled WGS sequence"/>
</dbReference>
<gene>
    <name evidence="2" type="ORF">ARMOST_02653</name>
</gene>
<dbReference type="OrthoDB" id="2907939at2759"/>
<dbReference type="AlphaFoldDB" id="A0A284QS99"/>
<evidence type="ECO:0000313" key="2">
    <source>
        <dbReference type="EMBL" id="SJK99358.1"/>
    </source>
</evidence>
<feature type="region of interest" description="Disordered" evidence="1">
    <location>
        <begin position="1"/>
        <end position="31"/>
    </location>
</feature>
<dbReference type="EMBL" id="FUEG01000002">
    <property type="protein sequence ID" value="SJK99358.1"/>
    <property type="molecule type" value="Genomic_DNA"/>
</dbReference>
<accession>A0A284QS99</accession>
<proteinExistence type="predicted"/>
<sequence length="278" mass="31646">MPPSKSARTLDKVRHRSRKQYKRESRRNVPPVMLEPEVEEVSDSETYPGGGLIIRYKDTKGFLHNEIFSPNDYVAFNKKCLSVVTRDLYGDSYADSVDYESLIKGPKGSTVAFVSSLVTEGGMHELTISQTPPNPRDKHLYRTFEFSPSLWIRVWDPSVYIFPGDTHDLFGVDIVDVCGRAQAVNTRVKVIAGVRPAWLPEKEGYITKALDDIGVRMDRFDCIPSRYPIAADLEYIFEDGPHRVTYTFHHNLLAGPAPERIPRWVRPETELSRSRSAD</sequence>
<reference evidence="3" key="1">
    <citation type="journal article" date="2017" name="Nat. Ecol. Evol.">
        <title>Genome expansion and lineage-specific genetic innovations in the forest pathogenic fungi Armillaria.</title>
        <authorList>
            <person name="Sipos G."/>
            <person name="Prasanna A.N."/>
            <person name="Walter M.C."/>
            <person name="O'Connor E."/>
            <person name="Balint B."/>
            <person name="Krizsan K."/>
            <person name="Kiss B."/>
            <person name="Hess J."/>
            <person name="Varga T."/>
            <person name="Slot J."/>
            <person name="Riley R."/>
            <person name="Boka B."/>
            <person name="Rigling D."/>
            <person name="Barry K."/>
            <person name="Lee J."/>
            <person name="Mihaltcheva S."/>
            <person name="LaButti K."/>
            <person name="Lipzen A."/>
            <person name="Waldron R."/>
            <person name="Moloney N.M."/>
            <person name="Sperisen C."/>
            <person name="Kredics L."/>
            <person name="Vagvoelgyi C."/>
            <person name="Patrignani A."/>
            <person name="Fitzpatrick D."/>
            <person name="Nagy I."/>
            <person name="Doyle S."/>
            <person name="Anderson J.B."/>
            <person name="Grigoriev I.V."/>
            <person name="Gueldener U."/>
            <person name="Muensterkoetter M."/>
            <person name="Nagy L.G."/>
        </authorList>
    </citation>
    <scope>NUCLEOTIDE SEQUENCE [LARGE SCALE GENOMIC DNA]</scope>
    <source>
        <strain evidence="3">C18/9</strain>
    </source>
</reference>
<evidence type="ECO:0000313" key="3">
    <source>
        <dbReference type="Proteomes" id="UP000219338"/>
    </source>
</evidence>
<name>A0A284QS99_ARMOS</name>
<organism evidence="2 3">
    <name type="scientific">Armillaria ostoyae</name>
    <name type="common">Armillaria root rot fungus</name>
    <dbReference type="NCBI Taxonomy" id="47428"/>
    <lineage>
        <taxon>Eukaryota</taxon>
        <taxon>Fungi</taxon>
        <taxon>Dikarya</taxon>
        <taxon>Basidiomycota</taxon>
        <taxon>Agaricomycotina</taxon>
        <taxon>Agaricomycetes</taxon>
        <taxon>Agaricomycetidae</taxon>
        <taxon>Agaricales</taxon>
        <taxon>Marasmiineae</taxon>
        <taxon>Physalacriaceae</taxon>
        <taxon>Armillaria</taxon>
    </lineage>
</organism>